<evidence type="ECO:0000256" key="7">
    <source>
        <dbReference type="ARBA" id="ARBA00022777"/>
    </source>
</evidence>
<dbReference type="PROSITE" id="PS50011">
    <property type="entry name" value="PROTEIN_KINASE_DOM"/>
    <property type="match status" value="1"/>
</dbReference>
<protein>
    <recommendedName>
        <fullName evidence="13">Receptor-like serine/threonine-protein kinase</fullName>
        <ecNumber evidence="13">2.7.11.1</ecNumber>
    </recommendedName>
</protein>
<evidence type="ECO:0000256" key="1">
    <source>
        <dbReference type="ARBA" id="ARBA00004167"/>
    </source>
</evidence>
<evidence type="ECO:0000256" key="14">
    <source>
        <dbReference type="PROSITE-ProRule" id="PRU10141"/>
    </source>
</evidence>
<comment type="catalytic activity">
    <reaction evidence="13">
        <text>L-threonyl-[protein] + ATP = O-phospho-L-threonyl-[protein] + ADP + H(+)</text>
        <dbReference type="Rhea" id="RHEA:46608"/>
        <dbReference type="Rhea" id="RHEA-COMP:11060"/>
        <dbReference type="Rhea" id="RHEA-COMP:11605"/>
        <dbReference type="ChEBI" id="CHEBI:15378"/>
        <dbReference type="ChEBI" id="CHEBI:30013"/>
        <dbReference type="ChEBI" id="CHEBI:30616"/>
        <dbReference type="ChEBI" id="CHEBI:61977"/>
        <dbReference type="ChEBI" id="CHEBI:456216"/>
        <dbReference type="EC" id="2.7.11.1"/>
    </reaction>
</comment>
<keyword evidence="6 13" id="KW-0547">Nucleotide-binding</keyword>
<evidence type="ECO:0000256" key="6">
    <source>
        <dbReference type="ARBA" id="ARBA00022741"/>
    </source>
</evidence>
<dbReference type="PROSITE" id="PS00107">
    <property type="entry name" value="PROTEIN_KINASE_ATP"/>
    <property type="match status" value="1"/>
</dbReference>
<comment type="catalytic activity">
    <reaction evidence="13">
        <text>L-seryl-[protein] + ATP = O-phospho-L-seryl-[protein] + ADP + H(+)</text>
        <dbReference type="Rhea" id="RHEA:17989"/>
        <dbReference type="Rhea" id="RHEA-COMP:9863"/>
        <dbReference type="Rhea" id="RHEA-COMP:11604"/>
        <dbReference type="ChEBI" id="CHEBI:15378"/>
        <dbReference type="ChEBI" id="CHEBI:29999"/>
        <dbReference type="ChEBI" id="CHEBI:30616"/>
        <dbReference type="ChEBI" id="CHEBI:83421"/>
        <dbReference type="ChEBI" id="CHEBI:456216"/>
        <dbReference type="EC" id="2.7.11.1"/>
    </reaction>
</comment>
<dbReference type="PROSITE" id="PS00108">
    <property type="entry name" value="PROTEIN_KINASE_ST"/>
    <property type="match status" value="1"/>
</dbReference>
<keyword evidence="5" id="KW-0732">Signal</keyword>
<keyword evidence="4 15" id="KW-0812">Transmembrane</keyword>
<dbReference type="PROSITE" id="PS50927">
    <property type="entry name" value="BULB_LECTIN"/>
    <property type="match status" value="1"/>
</dbReference>
<feature type="binding site" evidence="14">
    <location>
        <position position="537"/>
    </location>
    <ligand>
        <name>ATP</name>
        <dbReference type="ChEBI" id="CHEBI:30616"/>
    </ligand>
</feature>
<evidence type="ECO:0000259" key="17">
    <source>
        <dbReference type="PROSITE" id="PS50927"/>
    </source>
</evidence>
<keyword evidence="19" id="KW-1185">Reference proteome</keyword>
<sequence>MKNLVGDLMEIAIPNQFKAGSLCALAAWSMASLFSSLALLFFLFLSGVCCLEYRIPVGSELSAGGNESWVSENEIFAFGFAQDSASVRDQFLLAIWYYGLPDHPTIVWSPNRGFPARRDAVVRLENSGELVLRDGNAVLWTSNTSQLNPSFGVMSDSGDFLLCAGGNVTGRTAAAVWHSFSYPSDTLLPGQKLTVDLALTSATSSSGHYALQMLQQRTSLSLALAYVSPTSNSNYSYWSSPQISNATGEVVAVLDSSGNFGVSYGASSAGTMYIHKNDTQSTFLRRITLGNDGNLRLYRLEANKNWAVEWTAVSNPCTAAGICGSGICNLDSSNNTFSCTPLKPVNCSGRNGGQIKMQTMPQTNYYFPGKSTISNYSGDVNGTECSRHCSDNCECVAAVYGPSPENAKSWCWTLRWVDFGGMQDPSSTLYVKVLAGNESATGESSSGSPSASVLLPLLICFGALVALLSALLFYCARRKRKQKAMRRCVSLPGAPACFSYHELQIATSNFSQLIGTGGFGSVYKGTLRDGTMVAVKKLDRLLPQGEREFIAEVTTIGSMHHMNLVSLCGFCSEQSHRLLVYEYMSRGSLDKWIFRSGEDRVLDWRTRFNIATAIAQGIAYFHEQCRNRIIHCDIKPENILLDEDFCPKVSDFGLAKLMSRQHSQVVTMVRGTRGYLAPEWVSNRPVTVKVDVYSYGMLLLEIVGGRRNLDSSLDEKEFFYPAWAFKEMVNGTASNAVDRRLKRNVEEEEAVRALHVAFWCIQEEAVVRPSMGEVVRMLEGSVSINEPPMPQAVQEFQEEGLHSVYRTMKGRYFFDLPSSSSAMASYRSSKATCSHSTMSPR</sequence>
<dbReference type="PANTHER" id="PTHR47974">
    <property type="entry name" value="OS07G0415500 PROTEIN"/>
    <property type="match status" value="1"/>
</dbReference>
<comment type="subcellular location">
    <subcellularLocation>
        <location evidence="1">Membrane</location>
        <topology evidence="1">Single-pass membrane protein</topology>
    </subcellularLocation>
</comment>
<evidence type="ECO:0000256" key="12">
    <source>
        <dbReference type="ARBA" id="ARBA00023180"/>
    </source>
</evidence>
<dbReference type="FunFam" id="3.30.200.20:FF:000178">
    <property type="entry name" value="serine/threonine-protein kinase PBS1-like"/>
    <property type="match status" value="1"/>
</dbReference>
<dbReference type="InterPro" id="IPR008271">
    <property type="entry name" value="Ser/Thr_kinase_AS"/>
</dbReference>
<evidence type="ECO:0000256" key="11">
    <source>
        <dbReference type="ARBA" id="ARBA00023157"/>
    </source>
</evidence>
<reference evidence="18 19" key="1">
    <citation type="submission" date="2020-08" db="EMBL/GenBank/DDBJ databases">
        <title>Plant Genome Project.</title>
        <authorList>
            <person name="Zhang R.-G."/>
        </authorList>
    </citation>
    <scope>NUCLEOTIDE SEQUENCE [LARGE SCALE GENOMIC DNA]</scope>
    <source>
        <tissue evidence="18">Rhizome</tissue>
    </source>
</reference>
<evidence type="ECO:0000256" key="8">
    <source>
        <dbReference type="ARBA" id="ARBA00022840"/>
    </source>
</evidence>
<keyword evidence="8 13" id="KW-0067">ATP-binding</keyword>
<dbReference type="InterPro" id="IPR000858">
    <property type="entry name" value="S_locus_glycoprot_dom"/>
</dbReference>
<dbReference type="SMART" id="SM00108">
    <property type="entry name" value="B_lectin"/>
    <property type="match status" value="1"/>
</dbReference>
<dbReference type="PIRSF" id="PIRSF000641">
    <property type="entry name" value="SRK"/>
    <property type="match status" value="1"/>
</dbReference>
<keyword evidence="11" id="KW-1015">Disulfide bond</keyword>
<keyword evidence="7 13" id="KW-0418">Kinase</keyword>
<accession>A0A8J5KE82</accession>
<evidence type="ECO:0000256" key="5">
    <source>
        <dbReference type="ARBA" id="ARBA00022729"/>
    </source>
</evidence>
<dbReference type="InterPro" id="IPR001480">
    <property type="entry name" value="Bulb-type_lectin_dom"/>
</dbReference>
<dbReference type="FunFam" id="1.10.510.10:FF:000384">
    <property type="entry name" value="G-type lectin S-receptor-like serine/threonine-protein kinase"/>
    <property type="match status" value="1"/>
</dbReference>
<dbReference type="Pfam" id="PF00069">
    <property type="entry name" value="Pkinase"/>
    <property type="match status" value="1"/>
</dbReference>
<gene>
    <name evidence="18" type="ORF">ZIOFF_055027</name>
</gene>
<keyword evidence="9 15" id="KW-1133">Transmembrane helix</keyword>
<dbReference type="GO" id="GO:0048544">
    <property type="term" value="P:recognition of pollen"/>
    <property type="evidence" value="ECO:0007669"/>
    <property type="project" value="InterPro"/>
</dbReference>
<evidence type="ECO:0000256" key="3">
    <source>
        <dbReference type="ARBA" id="ARBA00022679"/>
    </source>
</evidence>
<dbReference type="Pfam" id="PF01453">
    <property type="entry name" value="B_lectin"/>
    <property type="match status" value="1"/>
</dbReference>
<feature type="domain" description="Protein kinase" evidence="16">
    <location>
        <begin position="508"/>
        <end position="758"/>
    </location>
</feature>
<evidence type="ECO:0000256" key="15">
    <source>
        <dbReference type="SAM" id="Phobius"/>
    </source>
</evidence>
<keyword evidence="3 13" id="KW-0808">Transferase</keyword>
<dbReference type="OrthoDB" id="1939148at2759"/>
<feature type="domain" description="Bulb-type lectin" evidence="17">
    <location>
        <begin position="54"/>
        <end position="175"/>
    </location>
</feature>
<dbReference type="InterPro" id="IPR000719">
    <property type="entry name" value="Prot_kinase_dom"/>
</dbReference>
<evidence type="ECO:0000256" key="10">
    <source>
        <dbReference type="ARBA" id="ARBA00023136"/>
    </source>
</evidence>
<dbReference type="GO" id="GO:0005524">
    <property type="term" value="F:ATP binding"/>
    <property type="evidence" value="ECO:0007669"/>
    <property type="project" value="UniProtKB-UniRule"/>
</dbReference>
<dbReference type="GO" id="GO:0004672">
    <property type="term" value="F:protein kinase activity"/>
    <property type="evidence" value="ECO:0007669"/>
    <property type="project" value="InterPro"/>
</dbReference>
<evidence type="ECO:0000256" key="13">
    <source>
        <dbReference type="PIRNR" id="PIRNR000641"/>
    </source>
</evidence>
<keyword evidence="13" id="KW-0723">Serine/threonine-protein kinase</keyword>
<feature type="transmembrane region" description="Helical" evidence="15">
    <location>
        <begin position="21"/>
        <end position="45"/>
    </location>
</feature>
<evidence type="ECO:0000313" key="19">
    <source>
        <dbReference type="Proteomes" id="UP000734854"/>
    </source>
</evidence>
<organism evidence="18 19">
    <name type="scientific">Zingiber officinale</name>
    <name type="common">Ginger</name>
    <name type="synonym">Amomum zingiber</name>
    <dbReference type="NCBI Taxonomy" id="94328"/>
    <lineage>
        <taxon>Eukaryota</taxon>
        <taxon>Viridiplantae</taxon>
        <taxon>Streptophyta</taxon>
        <taxon>Embryophyta</taxon>
        <taxon>Tracheophyta</taxon>
        <taxon>Spermatophyta</taxon>
        <taxon>Magnoliopsida</taxon>
        <taxon>Liliopsida</taxon>
        <taxon>Zingiberales</taxon>
        <taxon>Zingiberaceae</taxon>
        <taxon>Zingiber</taxon>
    </lineage>
</organism>
<dbReference type="Pfam" id="PF00954">
    <property type="entry name" value="S_locus_glycop"/>
    <property type="match status" value="1"/>
</dbReference>
<dbReference type="InterPro" id="IPR024171">
    <property type="entry name" value="SRK-like_kinase"/>
</dbReference>
<proteinExistence type="inferred from homology"/>
<keyword evidence="10 15" id="KW-0472">Membrane</keyword>
<dbReference type="Proteomes" id="UP000734854">
    <property type="component" value="Unassembled WGS sequence"/>
</dbReference>
<dbReference type="CDD" id="cd14066">
    <property type="entry name" value="STKc_IRAK"/>
    <property type="match status" value="1"/>
</dbReference>
<dbReference type="GO" id="GO:0016020">
    <property type="term" value="C:membrane"/>
    <property type="evidence" value="ECO:0007669"/>
    <property type="project" value="UniProtKB-SubCell"/>
</dbReference>
<evidence type="ECO:0000259" key="16">
    <source>
        <dbReference type="PROSITE" id="PS50011"/>
    </source>
</evidence>
<evidence type="ECO:0000256" key="4">
    <source>
        <dbReference type="ARBA" id="ARBA00022692"/>
    </source>
</evidence>
<dbReference type="PANTHER" id="PTHR47974:SF29">
    <property type="entry name" value="RECEPTOR-LIKE SERINE_THREONINE-PROTEIN KINASE"/>
    <property type="match status" value="1"/>
</dbReference>
<comment type="similarity">
    <text evidence="13">Belongs to the protein kinase superfamily. Ser/Thr protein kinase family.</text>
</comment>
<comment type="caution">
    <text evidence="18">The sequence shown here is derived from an EMBL/GenBank/DDBJ whole genome shotgun (WGS) entry which is preliminary data.</text>
</comment>
<feature type="transmembrane region" description="Helical" evidence="15">
    <location>
        <begin position="453"/>
        <end position="476"/>
    </location>
</feature>
<dbReference type="AlphaFoldDB" id="A0A8J5KE82"/>
<name>A0A8J5KE82_ZINOF</name>
<keyword evidence="2" id="KW-0245">EGF-like domain</keyword>
<evidence type="ECO:0000313" key="18">
    <source>
        <dbReference type="EMBL" id="KAG6486452.1"/>
    </source>
</evidence>
<dbReference type="SMART" id="SM00220">
    <property type="entry name" value="S_TKc"/>
    <property type="match status" value="1"/>
</dbReference>
<dbReference type="EC" id="2.7.11.1" evidence="13"/>
<dbReference type="InterPro" id="IPR017441">
    <property type="entry name" value="Protein_kinase_ATP_BS"/>
</dbReference>
<keyword evidence="12" id="KW-0325">Glycoprotein</keyword>
<evidence type="ECO:0000256" key="9">
    <source>
        <dbReference type="ARBA" id="ARBA00022989"/>
    </source>
</evidence>
<dbReference type="EMBL" id="JACMSC010000015">
    <property type="protein sequence ID" value="KAG6486452.1"/>
    <property type="molecule type" value="Genomic_DNA"/>
</dbReference>
<evidence type="ECO:0000256" key="2">
    <source>
        <dbReference type="ARBA" id="ARBA00022536"/>
    </source>
</evidence>